<evidence type="ECO:0000259" key="1">
    <source>
        <dbReference type="Pfam" id="PF24693"/>
    </source>
</evidence>
<reference evidence="2" key="1">
    <citation type="submission" date="2021-09" db="EMBL/GenBank/DDBJ databases">
        <title>Genomic analysis of Ralstonia spp.</title>
        <authorList>
            <person name="Aburjaile F."/>
            <person name="Ariute J.C."/>
            <person name="Pais A.K.L."/>
            <person name="Albuquerque G.M.R."/>
            <person name="Silva A.M.F."/>
            <person name="Brenig B."/>
            <person name="Azevedo V."/>
            <person name="Matiuzzi M."/>
            <person name="Ramos R."/>
            <person name="Goes-Neto A."/>
            <person name="Soares S."/>
            <person name="Iseppon A.M.B."/>
            <person name="Souza E."/>
            <person name="Gama M."/>
        </authorList>
    </citation>
    <scope>NUCLEOTIDE SEQUENCE</scope>
    <source>
        <strain evidence="2">B4</strain>
    </source>
</reference>
<accession>A0AAE3NES8</accession>
<dbReference type="InterPro" id="IPR056077">
    <property type="entry name" value="DUF7660"/>
</dbReference>
<dbReference type="Proteomes" id="UP001143674">
    <property type="component" value="Unassembled WGS sequence"/>
</dbReference>
<evidence type="ECO:0000313" key="2">
    <source>
        <dbReference type="EMBL" id="MDB0520960.1"/>
    </source>
</evidence>
<dbReference type="Pfam" id="PF24693">
    <property type="entry name" value="DUF7660"/>
    <property type="match status" value="1"/>
</dbReference>
<dbReference type="AlphaFoldDB" id="A0AAE3NES8"/>
<gene>
    <name evidence="2" type="ORF">LBW55_04970</name>
</gene>
<sequence>MQQKLEAARDAVTDEHSFLDFLAILAADWQTERDLEAAAPSSPYAAGDLGWENGSIGMFLEAAHEWGTASAGGLPLYTPPGNPWRRAADILMAGKFYE</sequence>
<comment type="caution">
    <text evidence="2">The sequence shown here is derived from an EMBL/GenBank/DDBJ whole genome shotgun (WGS) entry which is preliminary data.</text>
</comment>
<dbReference type="EMBL" id="JAIVEX010000002">
    <property type="protein sequence ID" value="MDB0520960.1"/>
    <property type="molecule type" value="Genomic_DNA"/>
</dbReference>
<dbReference type="RefSeq" id="WP_247589183.1">
    <property type="nucleotide sequence ID" value="NZ_JAIVEX010000002.1"/>
</dbReference>
<proteinExistence type="predicted"/>
<evidence type="ECO:0000313" key="3">
    <source>
        <dbReference type="Proteomes" id="UP001143674"/>
    </source>
</evidence>
<name>A0AAE3NES8_RALSL</name>
<protein>
    <recommendedName>
        <fullName evidence="1">DUF7660 domain-containing protein</fullName>
    </recommendedName>
</protein>
<feature type="domain" description="DUF7660" evidence="1">
    <location>
        <begin position="17"/>
        <end position="98"/>
    </location>
</feature>
<organism evidence="2 3">
    <name type="scientific">Ralstonia solanacearum</name>
    <name type="common">Pseudomonas solanacearum</name>
    <dbReference type="NCBI Taxonomy" id="305"/>
    <lineage>
        <taxon>Bacteria</taxon>
        <taxon>Pseudomonadati</taxon>
        <taxon>Pseudomonadota</taxon>
        <taxon>Betaproteobacteria</taxon>
        <taxon>Burkholderiales</taxon>
        <taxon>Burkholderiaceae</taxon>
        <taxon>Ralstonia</taxon>
        <taxon>Ralstonia solanacearum species complex</taxon>
    </lineage>
</organism>